<evidence type="ECO:0000313" key="3">
    <source>
        <dbReference type="Proteomes" id="UP001433268"/>
    </source>
</evidence>
<dbReference type="EMBL" id="JAQQWN010000010">
    <property type="protein sequence ID" value="KAK8062487.1"/>
    <property type="molecule type" value="Genomic_DNA"/>
</dbReference>
<dbReference type="GeneID" id="92051958"/>
<sequence length="211" mass="24359">MTTTDFPQFARMPPEVRRLIWQEAALEAYKDRHLVLGDSQYRPLTREDVGAEFLTKSIHVSDRMKPSAIFLVNRESRKAARSIYNVSLHVYETFAAILCPNACEGPQDPNGEARGVVYKGEVYINLVHDIFVTLDDTHLRINPPMDWVDDDDHAYWIQYPITGRLSEEQTGSIERVMTVHWTNLSGYTSVYAWPRTRNRIPESLIDEVFSL</sequence>
<dbReference type="Proteomes" id="UP001433268">
    <property type="component" value="Unassembled WGS sequence"/>
</dbReference>
<evidence type="ECO:0000259" key="1">
    <source>
        <dbReference type="Pfam" id="PF20150"/>
    </source>
</evidence>
<gene>
    <name evidence="2" type="ORF">PG997_014584</name>
</gene>
<feature type="domain" description="2EXR" evidence="1">
    <location>
        <begin position="6"/>
        <end position="130"/>
    </location>
</feature>
<comment type="caution">
    <text evidence="2">The sequence shown here is derived from an EMBL/GenBank/DDBJ whole genome shotgun (WGS) entry which is preliminary data.</text>
</comment>
<dbReference type="RefSeq" id="XP_066661086.1">
    <property type="nucleotide sequence ID" value="XM_066818898.1"/>
</dbReference>
<dbReference type="Pfam" id="PF20150">
    <property type="entry name" value="2EXR"/>
    <property type="match status" value="1"/>
</dbReference>
<keyword evidence="3" id="KW-1185">Reference proteome</keyword>
<organism evidence="2 3">
    <name type="scientific">Apiospora hydei</name>
    <dbReference type="NCBI Taxonomy" id="1337664"/>
    <lineage>
        <taxon>Eukaryota</taxon>
        <taxon>Fungi</taxon>
        <taxon>Dikarya</taxon>
        <taxon>Ascomycota</taxon>
        <taxon>Pezizomycotina</taxon>
        <taxon>Sordariomycetes</taxon>
        <taxon>Xylariomycetidae</taxon>
        <taxon>Amphisphaeriales</taxon>
        <taxon>Apiosporaceae</taxon>
        <taxon>Apiospora</taxon>
    </lineage>
</organism>
<name>A0ABR1UUB8_9PEZI</name>
<evidence type="ECO:0000313" key="2">
    <source>
        <dbReference type="EMBL" id="KAK8062487.1"/>
    </source>
</evidence>
<protein>
    <recommendedName>
        <fullName evidence="1">2EXR domain-containing protein</fullName>
    </recommendedName>
</protein>
<dbReference type="InterPro" id="IPR045518">
    <property type="entry name" value="2EXR"/>
</dbReference>
<accession>A0ABR1UUB8</accession>
<reference evidence="2 3" key="1">
    <citation type="submission" date="2023-01" db="EMBL/GenBank/DDBJ databases">
        <title>Analysis of 21 Apiospora genomes using comparative genomics revels a genus with tremendous synthesis potential of carbohydrate active enzymes and secondary metabolites.</title>
        <authorList>
            <person name="Sorensen T."/>
        </authorList>
    </citation>
    <scope>NUCLEOTIDE SEQUENCE [LARGE SCALE GENOMIC DNA]</scope>
    <source>
        <strain evidence="2 3">CBS 114990</strain>
    </source>
</reference>
<proteinExistence type="predicted"/>